<dbReference type="Pfam" id="PF00656">
    <property type="entry name" value="Peptidase_C14"/>
    <property type="match status" value="1"/>
</dbReference>
<sequence>MATQPFGDGTRRALLIGTGTYDHPELSALRSPEVDCTRLEALLGDTRIGAFEVRTLIDADRSTVEQAIADLFLGARGDDVRLLYLSGHGVQSPLGGKLHFALRETNPNRPDFTTISATSLHEIMDECRARSIVVILDCCYSGLFLPGAKGDASPRFAEALAGRGRVIITAGTRAQAAWEGPHLDTGTPAPSLFTGTLIDGISTGTADLDGDGVVGLQELYRFACERLHHEGAAQTPCLGGEVHYDIALAKVRRKRKPRSSPTGGTGSRSRGAAAPRSPQRPEPWRTRAAEGPARQPVLSDGVLVVHAPYRLHAIDLASRRRSPLIKMWYPSSPALHGDAAYITDKEGHVQMTDLRTGRRRRSSAVAVRDGLLGISQGVLYAPTQDGAVRTFTPSTLEPLAPLTLEGITVTSAPREAAGYTLFTAASSRMRGDPADFDSDRVVAVSEGRVVWSYTAGTALSPDWSATSLGIYVALRPEGSSPSQRIVAVSPENGEVLWSFDTTARLTSTPVATDGVMVFGDMDNRLVALDTRTGIPLWDKEIRTDGRLLTGPSLADGALFTADRAAKLVKRDLLTGRRIRSHDLLVGPDRQGSLTVSKGVVYATDARGDVHAVPM</sequence>
<gene>
    <name evidence="4" type="ORF">J5Y05_06165</name>
</gene>
<dbReference type="Proteomes" id="UP000677875">
    <property type="component" value="Unassembled WGS sequence"/>
</dbReference>
<dbReference type="PANTHER" id="PTHR34512">
    <property type="entry name" value="CELL SURFACE PROTEIN"/>
    <property type="match status" value="1"/>
</dbReference>
<dbReference type="PANTHER" id="PTHR34512:SF30">
    <property type="entry name" value="OUTER MEMBRANE PROTEIN ASSEMBLY FACTOR BAMB"/>
    <property type="match status" value="1"/>
</dbReference>
<evidence type="ECO:0000256" key="1">
    <source>
        <dbReference type="SAM" id="MobiDB-lite"/>
    </source>
</evidence>
<organism evidence="4 5">
    <name type="scientific">Streptomyces tagetis</name>
    <dbReference type="NCBI Taxonomy" id="2820809"/>
    <lineage>
        <taxon>Bacteria</taxon>
        <taxon>Bacillati</taxon>
        <taxon>Actinomycetota</taxon>
        <taxon>Actinomycetes</taxon>
        <taxon>Kitasatosporales</taxon>
        <taxon>Streptomycetaceae</taxon>
        <taxon>Streptomyces</taxon>
    </lineage>
</organism>
<dbReference type="RefSeq" id="WP_210868872.1">
    <property type="nucleotide sequence ID" value="NZ_JAGPNL010000001.1"/>
</dbReference>
<dbReference type="Pfam" id="PF13360">
    <property type="entry name" value="PQQ_2"/>
    <property type="match status" value="1"/>
</dbReference>
<feature type="region of interest" description="Disordered" evidence="1">
    <location>
        <begin position="249"/>
        <end position="293"/>
    </location>
</feature>
<dbReference type="InterPro" id="IPR015943">
    <property type="entry name" value="WD40/YVTN_repeat-like_dom_sf"/>
</dbReference>
<evidence type="ECO:0000313" key="4">
    <source>
        <dbReference type="EMBL" id="MBQ0826095.1"/>
    </source>
</evidence>
<dbReference type="GO" id="GO:0004197">
    <property type="term" value="F:cysteine-type endopeptidase activity"/>
    <property type="evidence" value="ECO:0007669"/>
    <property type="project" value="InterPro"/>
</dbReference>
<dbReference type="NCBIfam" id="NF047832">
    <property type="entry name" value="caspase_w_EACC1"/>
    <property type="match status" value="1"/>
</dbReference>
<dbReference type="InterPro" id="IPR018391">
    <property type="entry name" value="PQQ_b-propeller_rpt"/>
</dbReference>
<accession>A0A940XCW6</accession>
<dbReference type="InterPro" id="IPR002372">
    <property type="entry name" value="PQQ_rpt_dom"/>
</dbReference>
<dbReference type="Gene3D" id="3.40.50.1460">
    <property type="match status" value="1"/>
</dbReference>
<evidence type="ECO:0000259" key="3">
    <source>
        <dbReference type="Pfam" id="PF13360"/>
    </source>
</evidence>
<feature type="domain" description="Pyrrolo-quinoline quinone repeat" evidence="3">
    <location>
        <begin position="439"/>
        <end position="610"/>
    </location>
</feature>
<dbReference type="InterPro" id="IPR018247">
    <property type="entry name" value="EF_Hand_1_Ca_BS"/>
</dbReference>
<dbReference type="AlphaFoldDB" id="A0A940XCW6"/>
<name>A0A940XCW6_9ACTN</name>
<dbReference type="GO" id="GO:0006508">
    <property type="term" value="P:proteolysis"/>
    <property type="evidence" value="ECO:0007669"/>
    <property type="project" value="InterPro"/>
</dbReference>
<comment type="caution">
    <text evidence="4">The sequence shown here is derived from an EMBL/GenBank/DDBJ whole genome shotgun (WGS) entry which is preliminary data.</text>
</comment>
<feature type="compositionally biased region" description="Low complexity" evidence="1">
    <location>
        <begin position="259"/>
        <end position="277"/>
    </location>
</feature>
<dbReference type="SUPFAM" id="SSF50998">
    <property type="entry name" value="Quinoprotein alcohol dehydrogenase-like"/>
    <property type="match status" value="1"/>
</dbReference>
<proteinExistence type="predicted"/>
<dbReference type="InterPro" id="IPR029030">
    <property type="entry name" value="Caspase-like_dom_sf"/>
</dbReference>
<feature type="domain" description="Peptidase C14 caspase" evidence="2">
    <location>
        <begin position="10"/>
        <end position="238"/>
    </location>
</feature>
<dbReference type="Gene3D" id="2.130.10.10">
    <property type="entry name" value="YVTN repeat-like/Quinoprotein amine dehydrogenase"/>
    <property type="match status" value="2"/>
</dbReference>
<dbReference type="InterPro" id="IPR011600">
    <property type="entry name" value="Pept_C14_caspase"/>
</dbReference>
<dbReference type="InterPro" id="IPR011047">
    <property type="entry name" value="Quinoprotein_ADH-like_sf"/>
</dbReference>
<reference evidence="4" key="1">
    <citation type="submission" date="2021-04" db="EMBL/GenBank/DDBJ databases">
        <title>Genome seq and assembly of Streptomyces sp. RG38.</title>
        <authorList>
            <person name="Chhetri G."/>
        </authorList>
    </citation>
    <scope>NUCLEOTIDE SEQUENCE</scope>
    <source>
        <strain evidence="4">RG38</strain>
    </source>
</reference>
<dbReference type="SMART" id="SM00564">
    <property type="entry name" value="PQQ"/>
    <property type="match status" value="5"/>
</dbReference>
<evidence type="ECO:0000313" key="5">
    <source>
        <dbReference type="Proteomes" id="UP000677875"/>
    </source>
</evidence>
<dbReference type="EMBL" id="JAGPNL010000001">
    <property type="protein sequence ID" value="MBQ0826095.1"/>
    <property type="molecule type" value="Genomic_DNA"/>
</dbReference>
<dbReference type="PROSITE" id="PS00018">
    <property type="entry name" value="EF_HAND_1"/>
    <property type="match status" value="1"/>
</dbReference>
<evidence type="ECO:0000259" key="2">
    <source>
        <dbReference type="Pfam" id="PF00656"/>
    </source>
</evidence>
<dbReference type="SUPFAM" id="SSF52129">
    <property type="entry name" value="Caspase-like"/>
    <property type="match status" value="1"/>
</dbReference>
<protein>
    <submittedName>
        <fullName evidence="4">PQQ-binding-like beta-propeller repeat protein</fullName>
    </submittedName>
</protein>
<keyword evidence="5" id="KW-1185">Reference proteome</keyword>